<dbReference type="EMBL" id="JAQPYX010000027">
    <property type="protein sequence ID" value="MDC7148383.1"/>
    <property type="molecule type" value="Genomic_DNA"/>
</dbReference>
<sequence>MKEDLLLPVYQKLYAALASLERFGKGQDLYDNIACIDSFLSEYRNVTFVLQKSLAHTGYISLYENLRDKYLKNDQCSWLVKKRNEVLKERPFALEKKFILTIYLPHTAGVFHSESYTIEDEVDYESLIESVKTIISNISAIEVFFSVEFVYKEIASDVNLFDSINYGIEALLSLIVELDKEIGNEVSPMRKTVQNKIEKLLFHRIPKDTWFIDDYVYYRENNIFEKGERLELVTPFKIGVKYIDFCKLLHIEKKGDFIQETFEAFKKMHIISFSKQKKIMPTFLILSGDGVLSMLMYDASIKTTTYRKINEIAAEIRAGANIAAVFYVGEMIYYNDINLLNLDYRHRIKHMHSELLSFDLITKNDSAQYLVSKEAIIENSKDCLFPTLTKVKTKDGSSFMYPIINAFLEVQKKKE</sequence>
<dbReference type="AlphaFoldDB" id="A0AAW6HYX0"/>
<reference evidence="1" key="1">
    <citation type="submission" date="2023-01" db="EMBL/GenBank/DDBJ databases">
        <title>Exploring GABA producing Bacteroides strains toward improving mental health.</title>
        <authorList>
            <person name="Yousuf B."/>
            <person name="Bouhlel N.E."/>
            <person name="Mottawea W."/>
            <person name="Hammami R."/>
        </authorList>
    </citation>
    <scope>NUCLEOTIDE SEQUENCE</scope>
    <source>
        <strain evidence="1">UO.H1047</strain>
    </source>
</reference>
<dbReference type="Proteomes" id="UP001213646">
    <property type="component" value="Unassembled WGS sequence"/>
</dbReference>
<dbReference type="RefSeq" id="WP_272696432.1">
    <property type="nucleotide sequence ID" value="NZ_CAOJXY010000001.1"/>
</dbReference>
<proteinExistence type="predicted"/>
<evidence type="ECO:0000313" key="2">
    <source>
        <dbReference type="Proteomes" id="UP001213646"/>
    </source>
</evidence>
<name>A0AAW6HYX0_9BACT</name>
<evidence type="ECO:0000313" key="1">
    <source>
        <dbReference type="EMBL" id="MDC7148383.1"/>
    </source>
</evidence>
<protein>
    <submittedName>
        <fullName evidence="1">Uncharacterized protein</fullName>
    </submittedName>
</protein>
<gene>
    <name evidence="1" type="ORF">PQG89_02945</name>
</gene>
<comment type="caution">
    <text evidence="1">The sequence shown here is derived from an EMBL/GenBank/DDBJ whole genome shotgun (WGS) entry which is preliminary data.</text>
</comment>
<organism evidence="1 2">
    <name type="scientific">Parabacteroides johnsonii</name>
    <dbReference type="NCBI Taxonomy" id="387661"/>
    <lineage>
        <taxon>Bacteria</taxon>
        <taxon>Pseudomonadati</taxon>
        <taxon>Bacteroidota</taxon>
        <taxon>Bacteroidia</taxon>
        <taxon>Bacteroidales</taxon>
        <taxon>Tannerellaceae</taxon>
        <taxon>Parabacteroides</taxon>
    </lineage>
</organism>
<accession>A0AAW6HYX0</accession>